<feature type="compositionally biased region" description="Basic and acidic residues" evidence="1">
    <location>
        <begin position="99"/>
        <end position="111"/>
    </location>
</feature>
<dbReference type="EMBL" id="VOEI01000008">
    <property type="protein sequence ID" value="TWR23897.1"/>
    <property type="molecule type" value="Genomic_DNA"/>
</dbReference>
<feature type="region of interest" description="Disordered" evidence="1">
    <location>
        <begin position="14"/>
        <end position="111"/>
    </location>
</feature>
<keyword evidence="3" id="KW-1185">Reference proteome</keyword>
<reference evidence="2 3" key="1">
    <citation type="submission" date="2019-07" db="EMBL/GenBank/DDBJ databases">
        <authorList>
            <person name="Kim J."/>
        </authorList>
    </citation>
    <scope>NUCLEOTIDE SEQUENCE [LARGE SCALE GENOMIC DNA]</scope>
    <source>
        <strain evidence="2 3">MJ1a</strain>
    </source>
</reference>
<dbReference type="OrthoDB" id="798948at2"/>
<feature type="compositionally biased region" description="Polar residues" evidence="1">
    <location>
        <begin position="85"/>
        <end position="98"/>
    </location>
</feature>
<accession>A0A563TX07</accession>
<feature type="compositionally biased region" description="Acidic residues" evidence="1">
    <location>
        <begin position="73"/>
        <end position="84"/>
    </location>
</feature>
<dbReference type="Proteomes" id="UP000318010">
    <property type="component" value="Unassembled WGS sequence"/>
</dbReference>
<sequence>MRSIFFSNIRQSGALFSKTKLMKTPDSPTPGNKSPKKNTDNDPKVNAAEREVITNNEESEQVTNNDGTVADTQADEADLSESEPDTASNADNHVTNNDGKSDSTADKDEIF</sequence>
<dbReference type="AlphaFoldDB" id="A0A563TX07"/>
<feature type="compositionally biased region" description="Polar residues" evidence="1">
    <location>
        <begin position="53"/>
        <end position="71"/>
    </location>
</feature>
<evidence type="ECO:0000313" key="3">
    <source>
        <dbReference type="Proteomes" id="UP000318010"/>
    </source>
</evidence>
<dbReference type="RefSeq" id="WP_146273253.1">
    <property type="nucleotide sequence ID" value="NZ_VOEI01000008.1"/>
</dbReference>
<feature type="compositionally biased region" description="Basic and acidic residues" evidence="1">
    <location>
        <begin position="37"/>
        <end position="52"/>
    </location>
</feature>
<protein>
    <submittedName>
        <fullName evidence="2">Uncharacterized protein</fullName>
    </submittedName>
</protein>
<name>A0A563TX07_9SPHI</name>
<organism evidence="2 3">
    <name type="scientific">Mucilaginibacter achroorhodeus</name>
    <dbReference type="NCBI Taxonomy" id="2599294"/>
    <lineage>
        <taxon>Bacteria</taxon>
        <taxon>Pseudomonadati</taxon>
        <taxon>Bacteroidota</taxon>
        <taxon>Sphingobacteriia</taxon>
        <taxon>Sphingobacteriales</taxon>
        <taxon>Sphingobacteriaceae</taxon>
        <taxon>Mucilaginibacter</taxon>
    </lineage>
</organism>
<evidence type="ECO:0000256" key="1">
    <source>
        <dbReference type="SAM" id="MobiDB-lite"/>
    </source>
</evidence>
<comment type="caution">
    <text evidence="2">The sequence shown here is derived from an EMBL/GenBank/DDBJ whole genome shotgun (WGS) entry which is preliminary data.</text>
</comment>
<gene>
    <name evidence="2" type="ORF">FPZ42_17975</name>
</gene>
<evidence type="ECO:0000313" key="2">
    <source>
        <dbReference type="EMBL" id="TWR23897.1"/>
    </source>
</evidence>
<proteinExistence type="predicted"/>